<dbReference type="Proteomes" id="UP001156881">
    <property type="component" value="Unassembled WGS sequence"/>
</dbReference>
<evidence type="ECO:0000313" key="1">
    <source>
        <dbReference type="EMBL" id="GLS44074.1"/>
    </source>
</evidence>
<evidence type="ECO:0000313" key="2">
    <source>
        <dbReference type="EMBL" id="MBB3903574.1"/>
    </source>
</evidence>
<dbReference type="EMBL" id="BSPG01000009">
    <property type="protein sequence ID" value="GLS44074.1"/>
    <property type="molecule type" value="Genomic_DNA"/>
</dbReference>
<name>A0A7W6F7P3_9HYPH</name>
<gene>
    <name evidence="1" type="ORF">GCM10007884_20610</name>
    <name evidence="2" type="ORF">GGR33_003083</name>
</gene>
<reference evidence="1" key="4">
    <citation type="submission" date="2023-01" db="EMBL/GenBank/DDBJ databases">
        <title>Draft genome sequence of Methylobacterium brachythecii strain NBRC 107710.</title>
        <authorList>
            <person name="Sun Q."/>
            <person name="Mori K."/>
        </authorList>
    </citation>
    <scope>NUCLEOTIDE SEQUENCE</scope>
    <source>
        <strain evidence="1">NBRC 107710</strain>
    </source>
</reference>
<reference evidence="1" key="1">
    <citation type="journal article" date="2014" name="Int. J. Syst. Evol. Microbiol.">
        <title>Complete genome of a new Firmicutes species belonging to the dominant human colonic microbiota ('Ruminococcus bicirculans') reveals two chromosomes and a selective capacity to utilize plant glucans.</title>
        <authorList>
            <consortium name="NISC Comparative Sequencing Program"/>
            <person name="Wegmann U."/>
            <person name="Louis P."/>
            <person name="Goesmann A."/>
            <person name="Henrissat B."/>
            <person name="Duncan S.H."/>
            <person name="Flint H.J."/>
        </authorList>
    </citation>
    <scope>NUCLEOTIDE SEQUENCE</scope>
    <source>
        <strain evidence="1">NBRC 107710</strain>
    </source>
</reference>
<proteinExistence type="predicted"/>
<protein>
    <submittedName>
        <fullName evidence="2">Uncharacterized protein</fullName>
    </submittedName>
</protein>
<reference evidence="4" key="2">
    <citation type="journal article" date="2019" name="Int. J. Syst. Evol. Microbiol.">
        <title>The Global Catalogue of Microorganisms (GCM) 10K type strain sequencing project: providing services to taxonomists for standard genome sequencing and annotation.</title>
        <authorList>
            <consortium name="The Broad Institute Genomics Platform"/>
            <consortium name="The Broad Institute Genome Sequencing Center for Infectious Disease"/>
            <person name="Wu L."/>
            <person name="Ma J."/>
        </authorList>
    </citation>
    <scope>NUCLEOTIDE SEQUENCE [LARGE SCALE GENOMIC DNA]</scope>
    <source>
        <strain evidence="4">NBRC 107710</strain>
    </source>
</reference>
<reference evidence="2 3" key="3">
    <citation type="submission" date="2020-08" db="EMBL/GenBank/DDBJ databases">
        <title>Genomic Encyclopedia of Type Strains, Phase IV (KMG-IV): sequencing the most valuable type-strain genomes for metagenomic binning, comparative biology and taxonomic classification.</title>
        <authorList>
            <person name="Goeker M."/>
        </authorList>
    </citation>
    <scope>NUCLEOTIDE SEQUENCE [LARGE SCALE GENOMIC DNA]</scope>
    <source>
        <strain evidence="2 3">DSM 24105</strain>
    </source>
</reference>
<dbReference type="Proteomes" id="UP000517759">
    <property type="component" value="Unassembled WGS sequence"/>
</dbReference>
<evidence type="ECO:0000313" key="3">
    <source>
        <dbReference type="Proteomes" id="UP000517759"/>
    </source>
</evidence>
<dbReference type="EMBL" id="JACIDN010000005">
    <property type="protein sequence ID" value="MBB3903574.1"/>
    <property type="molecule type" value="Genomic_DNA"/>
</dbReference>
<organism evidence="2 3">
    <name type="scientific">Methylobacterium brachythecii</name>
    <dbReference type="NCBI Taxonomy" id="1176177"/>
    <lineage>
        <taxon>Bacteria</taxon>
        <taxon>Pseudomonadati</taxon>
        <taxon>Pseudomonadota</taxon>
        <taxon>Alphaproteobacteria</taxon>
        <taxon>Hyphomicrobiales</taxon>
        <taxon>Methylobacteriaceae</taxon>
        <taxon>Methylobacterium</taxon>
    </lineage>
</organism>
<keyword evidence="4" id="KW-1185">Reference proteome</keyword>
<dbReference type="RefSeq" id="WP_183506633.1">
    <property type="nucleotide sequence ID" value="NZ_BSPG01000009.1"/>
</dbReference>
<sequence>MLSVRKKRAALAIVEAETRKAAARTAEQVKDAAETSLSRVISAPQRVEVCCVAQTASELRVHVCGPDLFGGFTVRLQPLDRRTIH</sequence>
<evidence type="ECO:0000313" key="4">
    <source>
        <dbReference type="Proteomes" id="UP001156881"/>
    </source>
</evidence>
<comment type="caution">
    <text evidence="2">The sequence shown here is derived from an EMBL/GenBank/DDBJ whole genome shotgun (WGS) entry which is preliminary data.</text>
</comment>
<accession>A0A7W6F7P3</accession>
<dbReference type="AlphaFoldDB" id="A0A7W6F7P3"/>